<evidence type="ECO:0000256" key="3">
    <source>
        <dbReference type="ARBA" id="ARBA00022664"/>
    </source>
</evidence>
<dbReference type="InterPro" id="IPR011990">
    <property type="entry name" value="TPR-like_helical_dom_sf"/>
</dbReference>
<protein>
    <submittedName>
        <fullName evidence="11">DgyrCDS6923</fullName>
    </submittedName>
</protein>
<reference evidence="11 12" key="1">
    <citation type="submission" date="2020-08" db="EMBL/GenBank/DDBJ databases">
        <authorList>
            <person name="Hejnol A."/>
        </authorList>
    </citation>
    <scope>NUCLEOTIDE SEQUENCE [LARGE SCALE GENOMIC DNA]</scope>
</reference>
<evidence type="ECO:0000313" key="11">
    <source>
        <dbReference type="EMBL" id="CAD5118201.1"/>
    </source>
</evidence>
<dbReference type="GO" id="GO:0000974">
    <property type="term" value="C:Prp19 complex"/>
    <property type="evidence" value="ECO:0007669"/>
    <property type="project" value="TreeGrafter"/>
</dbReference>
<evidence type="ECO:0000256" key="6">
    <source>
        <dbReference type="ARBA" id="ARBA00023187"/>
    </source>
</evidence>
<dbReference type="Proteomes" id="UP000549394">
    <property type="component" value="Unassembled WGS sequence"/>
</dbReference>
<keyword evidence="3" id="KW-0507">mRNA processing</keyword>
<feature type="region of interest" description="Disordered" evidence="9">
    <location>
        <begin position="665"/>
        <end position="705"/>
    </location>
</feature>
<dbReference type="GO" id="GO:0071014">
    <property type="term" value="C:post-mRNA release spliceosomal complex"/>
    <property type="evidence" value="ECO:0007669"/>
    <property type="project" value="TreeGrafter"/>
</dbReference>
<organism evidence="11 12">
    <name type="scientific">Dimorphilus gyrociliatus</name>
    <dbReference type="NCBI Taxonomy" id="2664684"/>
    <lineage>
        <taxon>Eukaryota</taxon>
        <taxon>Metazoa</taxon>
        <taxon>Spiralia</taxon>
        <taxon>Lophotrochozoa</taxon>
        <taxon>Annelida</taxon>
        <taxon>Polychaeta</taxon>
        <taxon>Polychaeta incertae sedis</taxon>
        <taxon>Dinophilidae</taxon>
        <taxon>Dimorphilus</taxon>
    </lineage>
</organism>
<evidence type="ECO:0000313" key="12">
    <source>
        <dbReference type="Proteomes" id="UP000549394"/>
    </source>
</evidence>
<dbReference type="SUPFAM" id="SSF48452">
    <property type="entry name" value="TPR-like"/>
    <property type="match status" value="2"/>
</dbReference>
<comment type="caution">
    <text evidence="11">The sequence shown here is derived from an EMBL/GenBank/DDBJ whole genome shotgun (WGS) entry which is preliminary data.</text>
</comment>
<keyword evidence="12" id="KW-1185">Reference proteome</keyword>
<dbReference type="FunFam" id="1.25.40.10:FF:000306">
    <property type="entry name" value="Cell cycle control protein cwf4"/>
    <property type="match status" value="1"/>
</dbReference>
<keyword evidence="4" id="KW-0747">Spliceosome</keyword>
<evidence type="ECO:0000256" key="7">
    <source>
        <dbReference type="ARBA" id="ARBA00023242"/>
    </source>
</evidence>
<dbReference type="FunFam" id="1.25.40.10:FF:000075">
    <property type="entry name" value="Crooked neck pre-mRNA-splicing factor 1"/>
    <property type="match status" value="1"/>
</dbReference>
<feature type="domain" description="Pre-mRNA-splicing factor Syf1/CRNKL1-like C-terminal HAT-repeats" evidence="10">
    <location>
        <begin position="384"/>
        <end position="535"/>
    </location>
</feature>
<evidence type="ECO:0000256" key="4">
    <source>
        <dbReference type="ARBA" id="ARBA00022728"/>
    </source>
</evidence>
<sequence length="705" mass="84707">MAEEGGVKKKLPKGAKVKNKMPATVQITAEQLLREAKERELELVPPPPAQKISDPEELEAYRLKKRKEFEDNIRKNRSVMINWIKYAKWEDSQSEIQRARSVFERALDVDHRNISLWLHYAEMEMKNRQINHARNIWDRAITILPRANQFWYKYTYMEELLGNPAGARQVFERWMEWEPEPQAWHSYINFELRYKELERARMIYERYVLIYPEIKNWIKYARFEEKHNYISSARKIYERAIEFFGEDNVNERLLLSFARFEENQREHDRAKVIYKYALDILPKDRREEIFKAYSIYEKRHGERAGIEDVVVSKRKFQYEQAVQDNPLNCDNWFDYIRLMESEGDLETIREIYERAISNIPPTKEKRHWRRYIYLWINYAVFEELQAQDSERARAVYSACIELLPHKYFTFAKIWLMFAQFELRQKDVARCRKILGTALGKCSKDKLFRGYIELELQLREFDRCRILYEKWLMFNPENCTTWMRYAELENILGDSERARAIFELAIGQSRLDMPEVLWKSFIDFEIENGEHERTRGLYLRLLERTSHVKVWISYAAFEVSTGAKNAIEMARKVYERAYDTLKDVENKEERLLLLEAWKEYEAEYGDDESRASIEKKFPNKVKKRRKILAEDGSEGGWEEFYDYIFPDDEKAAPNLKLLEMAKKWKAAAAEDSDSEEEEESSEEGEEEEEEVSQPKKAKLNHEEKDD</sequence>
<dbReference type="Pfam" id="PF23231">
    <property type="entry name" value="HAT_Syf1_CNRKL1_C"/>
    <property type="match status" value="2"/>
</dbReference>
<dbReference type="SMART" id="SM00386">
    <property type="entry name" value="HAT"/>
    <property type="match status" value="15"/>
</dbReference>
<dbReference type="InterPro" id="IPR045075">
    <property type="entry name" value="Syf1-like"/>
</dbReference>
<dbReference type="OrthoDB" id="541719at2759"/>
<evidence type="ECO:0000256" key="5">
    <source>
        <dbReference type="ARBA" id="ARBA00022737"/>
    </source>
</evidence>
<dbReference type="PANTHER" id="PTHR11246:SF3">
    <property type="entry name" value="CROOKED NECK-LIKE PROTEIN 1"/>
    <property type="match status" value="1"/>
</dbReference>
<dbReference type="GO" id="GO:0071007">
    <property type="term" value="C:U2-type catalytic step 2 spliceosome"/>
    <property type="evidence" value="ECO:0007669"/>
    <property type="project" value="TreeGrafter"/>
</dbReference>
<dbReference type="GO" id="GO:0000245">
    <property type="term" value="P:spliceosomal complex assembly"/>
    <property type="evidence" value="ECO:0007669"/>
    <property type="project" value="TreeGrafter"/>
</dbReference>
<comment type="similarity">
    <text evidence="2">Belongs to the crooked-neck family.</text>
</comment>
<accession>A0A7I8VR50</accession>
<dbReference type="EMBL" id="CAJFCJ010000008">
    <property type="protein sequence ID" value="CAD5118201.1"/>
    <property type="molecule type" value="Genomic_DNA"/>
</dbReference>
<evidence type="ECO:0000256" key="8">
    <source>
        <dbReference type="ARBA" id="ARBA00037040"/>
    </source>
</evidence>
<gene>
    <name evidence="11" type="ORF">DGYR_LOCUS6620</name>
</gene>
<dbReference type="AlphaFoldDB" id="A0A7I8VR50"/>
<name>A0A7I8VR50_9ANNE</name>
<evidence type="ECO:0000256" key="1">
    <source>
        <dbReference type="ARBA" id="ARBA00004324"/>
    </source>
</evidence>
<comment type="function">
    <text evidence="8">Involved in pre-mRNA splicing and cell cycle progression. Required for the spliceosome assembly and initiation of the DNA replication.</text>
</comment>
<feature type="compositionally biased region" description="Acidic residues" evidence="9">
    <location>
        <begin position="669"/>
        <end position="690"/>
    </location>
</feature>
<dbReference type="GO" id="GO:0071011">
    <property type="term" value="C:precatalytic spliceosome"/>
    <property type="evidence" value="ECO:0007669"/>
    <property type="project" value="TreeGrafter"/>
</dbReference>
<keyword evidence="7" id="KW-0539">Nucleus</keyword>
<keyword evidence="6" id="KW-0508">mRNA splicing</keyword>
<dbReference type="FunFam" id="1.25.40.10:FF:000269">
    <property type="entry name" value="Crooked neck pre-mRNA-splicing factor 1"/>
    <property type="match status" value="1"/>
</dbReference>
<evidence type="ECO:0000256" key="2">
    <source>
        <dbReference type="ARBA" id="ARBA00008644"/>
    </source>
</evidence>
<keyword evidence="5" id="KW-0677">Repeat</keyword>
<evidence type="ECO:0000256" key="9">
    <source>
        <dbReference type="SAM" id="MobiDB-lite"/>
    </source>
</evidence>
<dbReference type="PANTHER" id="PTHR11246">
    <property type="entry name" value="PRE-MRNA SPLICING FACTOR"/>
    <property type="match status" value="1"/>
</dbReference>
<dbReference type="InterPro" id="IPR003107">
    <property type="entry name" value="HAT"/>
</dbReference>
<dbReference type="Gene3D" id="1.25.40.10">
    <property type="entry name" value="Tetratricopeptide repeat domain"/>
    <property type="match status" value="3"/>
</dbReference>
<feature type="domain" description="Pre-mRNA-splicing factor Syf1/CRNKL1-like C-terminal HAT-repeats" evidence="10">
    <location>
        <begin position="83"/>
        <end position="366"/>
    </location>
</feature>
<evidence type="ECO:0000259" key="10">
    <source>
        <dbReference type="Pfam" id="PF23231"/>
    </source>
</evidence>
<dbReference type="GO" id="GO:0016607">
    <property type="term" value="C:nuclear speck"/>
    <property type="evidence" value="ECO:0007669"/>
    <property type="project" value="UniProtKB-SubCell"/>
</dbReference>
<proteinExistence type="inferred from homology"/>
<dbReference type="InterPro" id="IPR055430">
    <property type="entry name" value="HAT_Syf1_CNRKL1_C"/>
</dbReference>
<comment type="subcellular location">
    <subcellularLocation>
        <location evidence="1">Nucleus speckle</location>
    </subcellularLocation>
</comment>